<feature type="site" description="Transition state stabilizer" evidence="8">
    <location>
        <position position="242"/>
    </location>
</feature>
<dbReference type="GO" id="GO:0003991">
    <property type="term" value="F:acetylglutamate kinase activity"/>
    <property type="evidence" value="ECO:0007669"/>
    <property type="project" value="UniProtKB-EC"/>
</dbReference>
<evidence type="ECO:0000256" key="7">
    <source>
        <dbReference type="ARBA" id="ARBA00048141"/>
    </source>
</evidence>
<evidence type="ECO:0000256" key="2">
    <source>
        <dbReference type="ARBA" id="ARBA00022571"/>
    </source>
</evidence>
<keyword evidence="11" id="KW-1185">Reference proteome</keyword>
<dbReference type="PANTHER" id="PTHR23342">
    <property type="entry name" value="N-ACETYLGLUTAMATE SYNTHASE"/>
    <property type="match status" value="1"/>
</dbReference>
<feature type="binding site" evidence="8">
    <location>
        <position position="179"/>
    </location>
    <ligand>
        <name>substrate</name>
    </ligand>
</feature>
<organism evidence="10 11">
    <name type="scientific">Dysosmobacter acutus</name>
    <dbReference type="NCBI Taxonomy" id="2841504"/>
    <lineage>
        <taxon>Bacteria</taxon>
        <taxon>Bacillati</taxon>
        <taxon>Bacillota</taxon>
        <taxon>Clostridia</taxon>
        <taxon>Eubacteriales</taxon>
        <taxon>Oscillospiraceae</taxon>
        <taxon>Dysosmobacter</taxon>
    </lineage>
</organism>
<keyword evidence="6 8" id="KW-0067">ATP-binding</keyword>
<dbReference type="InterPro" id="IPR041727">
    <property type="entry name" value="NAGK-C"/>
</dbReference>
<reference evidence="10 11" key="1">
    <citation type="submission" date="2021-06" db="EMBL/GenBank/DDBJ databases">
        <authorList>
            <person name="Sun Q."/>
            <person name="Li D."/>
        </authorList>
    </citation>
    <scope>NUCLEOTIDE SEQUENCE [LARGE SCALE GENOMIC DNA]</scope>
    <source>
        <strain evidence="10 11">MSJ-2</strain>
    </source>
</reference>
<comment type="caution">
    <text evidence="10">The sequence shown here is derived from an EMBL/GenBank/DDBJ whole genome shotgun (WGS) entry which is preliminary data.</text>
</comment>
<name>A0ABS6F8M2_9FIRM</name>
<keyword evidence="8" id="KW-0963">Cytoplasm</keyword>
<comment type="catalytic activity">
    <reaction evidence="7 8">
        <text>N-acetyl-L-glutamate + ATP = N-acetyl-L-glutamyl 5-phosphate + ADP</text>
        <dbReference type="Rhea" id="RHEA:14629"/>
        <dbReference type="ChEBI" id="CHEBI:30616"/>
        <dbReference type="ChEBI" id="CHEBI:44337"/>
        <dbReference type="ChEBI" id="CHEBI:57936"/>
        <dbReference type="ChEBI" id="CHEBI:456216"/>
        <dbReference type="EC" id="2.7.2.8"/>
    </reaction>
</comment>
<feature type="domain" description="Aspartate/glutamate/uridylate kinase" evidence="9">
    <location>
        <begin position="25"/>
        <end position="261"/>
    </location>
</feature>
<evidence type="ECO:0000256" key="1">
    <source>
        <dbReference type="ARBA" id="ARBA00004828"/>
    </source>
</evidence>
<keyword evidence="8" id="KW-0028">Amino-acid biosynthesis</keyword>
<evidence type="ECO:0000313" key="11">
    <source>
        <dbReference type="Proteomes" id="UP000787672"/>
    </source>
</evidence>
<evidence type="ECO:0000256" key="6">
    <source>
        <dbReference type="ARBA" id="ARBA00022840"/>
    </source>
</evidence>
<keyword evidence="4 8" id="KW-0547">Nucleotide-binding</keyword>
<comment type="similarity">
    <text evidence="8">Belongs to the acetylglutamate kinase family. ArgB subfamily.</text>
</comment>
<sequence length="293" mass="31622">MNLTNSQRAEVLTQALPYIQKYYNKVVVIKYGGNAMVNETLKQQVMEDIVLLSLIGVKVVLVHGGGPEITDMLRRMGKESRFVDGLRVTDKETAEIVQMVLAGKINKSLVNYLEAKGGVAIGLSGIDGHLIEAQMKDDRLGYVGKITAVNINPITDLLEKGYIPVVSTVGCDMEGNVYNINADTAAAYIAGAMGAERLITMTDIAGILADKDDPDSLIPCIDINDAVELFRSGVISGGMIPKVECCIEAINHGVKKVIILDGRVPHAILIEMLTDEGAGTMVVEDKNNEHQRA</sequence>
<evidence type="ECO:0000256" key="3">
    <source>
        <dbReference type="ARBA" id="ARBA00022679"/>
    </source>
</evidence>
<comment type="pathway">
    <text evidence="1 8">Amino-acid biosynthesis; L-arginine biosynthesis; N(2)-acetyl-L-ornithine from L-glutamate: step 2/4.</text>
</comment>
<dbReference type="RefSeq" id="WP_216633649.1">
    <property type="nucleotide sequence ID" value="NZ_JAHLQN010000001.1"/>
</dbReference>
<dbReference type="InterPro" id="IPR004662">
    <property type="entry name" value="AcgluKinase_fam"/>
</dbReference>
<accession>A0ABS6F8M2</accession>
<comment type="subcellular location">
    <subcellularLocation>
        <location evidence="8">Cytoplasm</location>
    </subcellularLocation>
</comment>
<dbReference type="CDD" id="cd04250">
    <property type="entry name" value="AAK_NAGK-C"/>
    <property type="match status" value="1"/>
</dbReference>
<evidence type="ECO:0000256" key="4">
    <source>
        <dbReference type="ARBA" id="ARBA00022741"/>
    </source>
</evidence>
<evidence type="ECO:0000256" key="5">
    <source>
        <dbReference type="ARBA" id="ARBA00022777"/>
    </source>
</evidence>
<comment type="function">
    <text evidence="8">Catalyzes the ATP-dependent phosphorylation of N-acetyl-L-glutamate.</text>
</comment>
<keyword evidence="3 8" id="KW-0808">Transferase</keyword>
<dbReference type="InterPro" id="IPR037528">
    <property type="entry name" value="ArgB"/>
</dbReference>
<proteinExistence type="inferred from homology"/>
<dbReference type="PANTHER" id="PTHR23342:SF0">
    <property type="entry name" value="N-ACETYLGLUTAMATE SYNTHASE, MITOCHONDRIAL"/>
    <property type="match status" value="1"/>
</dbReference>
<gene>
    <name evidence="8 10" type="primary">argB</name>
    <name evidence="10" type="ORF">KQI82_06905</name>
</gene>
<dbReference type="PIRSF" id="PIRSF000728">
    <property type="entry name" value="NAGK"/>
    <property type="match status" value="1"/>
</dbReference>
<dbReference type="EMBL" id="JAHLQN010000001">
    <property type="protein sequence ID" value="MBU5626643.1"/>
    <property type="molecule type" value="Genomic_DNA"/>
</dbReference>
<protein>
    <recommendedName>
        <fullName evidence="8">Acetylglutamate kinase</fullName>
        <ecNumber evidence="8">2.7.2.8</ecNumber>
    </recommendedName>
    <alternativeName>
        <fullName evidence="8">N-acetyl-L-glutamate 5-phosphotransferase</fullName>
    </alternativeName>
    <alternativeName>
        <fullName evidence="8">NAG kinase</fullName>
        <shortName evidence="8">NAGK</shortName>
    </alternativeName>
</protein>
<evidence type="ECO:0000256" key="8">
    <source>
        <dbReference type="HAMAP-Rule" id="MF_00082"/>
    </source>
</evidence>
<evidence type="ECO:0000313" key="10">
    <source>
        <dbReference type="EMBL" id="MBU5626643.1"/>
    </source>
</evidence>
<keyword evidence="5 8" id="KW-0418">Kinase</keyword>
<feature type="site" description="Transition state stabilizer" evidence="8">
    <location>
        <position position="30"/>
    </location>
</feature>
<dbReference type="InterPro" id="IPR001048">
    <property type="entry name" value="Asp/Glu/Uridylate_kinase"/>
</dbReference>
<dbReference type="Proteomes" id="UP000787672">
    <property type="component" value="Unassembled WGS sequence"/>
</dbReference>
<evidence type="ECO:0000259" key="9">
    <source>
        <dbReference type="Pfam" id="PF00696"/>
    </source>
</evidence>
<dbReference type="Pfam" id="PF00696">
    <property type="entry name" value="AA_kinase"/>
    <property type="match status" value="1"/>
</dbReference>
<dbReference type="NCBIfam" id="TIGR00761">
    <property type="entry name" value="argB"/>
    <property type="match status" value="1"/>
</dbReference>
<feature type="binding site" evidence="8">
    <location>
        <position position="87"/>
    </location>
    <ligand>
        <name>substrate</name>
    </ligand>
</feature>
<feature type="binding site" evidence="8">
    <location>
        <begin position="65"/>
        <end position="66"/>
    </location>
    <ligand>
        <name>substrate</name>
    </ligand>
</feature>
<keyword evidence="2 8" id="KW-0055">Arginine biosynthesis</keyword>
<dbReference type="EC" id="2.7.2.8" evidence="8"/>
<dbReference type="HAMAP" id="MF_00082">
    <property type="entry name" value="ArgB"/>
    <property type="match status" value="1"/>
</dbReference>